<evidence type="ECO:0000256" key="1">
    <source>
        <dbReference type="SAM" id="Phobius"/>
    </source>
</evidence>
<protein>
    <submittedName>
        <fullName evidence="2">Uncharacterized protein</fullName>
    </submittedName>
</protein>
<name>A0A6B9XXX5_PICSI</name>
<evidence type="ECO:0000313" key="2">
    <source>
        <dbReference type="EMBL" id="QHR92873.1"/>
    </source>
</evidence>
<feature type="transmembrane region" description="Helical" evidence="1">
    <location>
        <begin position="13"/>
        <end position="36"/>
    </location>
</feature>
<geneLocation type="mitochondrion" evidence="2"/>
<sequence length="52" mass="5872">MASRAQDVYYTEVSLTIVLVLMMPLTELTLFLSFFLQVGNLYVAEMSVRAVP</sequence>
<keyword evidence="1" id="KW-0472">Membrane</keyword>
<keyword evidence="1" id="KW-1133">Transmembrane helix</keyword>
<dbReference type="AlphaFoldDB" id="A0A6B9XXX5"/>
<keyword evidence="2" id="KW-0496">Mitochondrion</keyword>
<gene>
    <name evidence="2" type="primary">orf06975</name>
    <name evidence="2" type="ORF">Q903MT_gene6921</name>
</gene>
<reference evidence="2" key="1">
    <citation type="submission" date="2019-03" db="EMBL/GenBank/DDBJ databases">
        <title>Largest Complete Mitochondrial Genome of a Gymnosperm, Sitka Spruce (Picea sitchensis), Indicates Complex Physical Structure.</title>
        <authorList>
            <person name="Jackman S.D."/>
            <person name="Coombe L."/>
            <person name="Warren R."/>
            <person name="Kirk H."/>
            <person name="Trinh E."/>
            <person name="McLeod T."/>
            <person name="Pleasance S."/>
            <person name="Pandoh P."/>
            <person name="Zhao Y."/>
            <person name="Coope R."/>
            <person name="Bousquet J."/>
            <person name="Bohlmann J.C."/>
            <person name="Jones S.J.M."/>
            <person name="Birol I."/>
        </authorList>
    </citation>
    <scope>NUCLEOTIDE SEQUENCE</scope>
    <source>
        <strain evidence="2">Q903</strain>
    </source>
</reference>
<accession>A0A6B9XXX5</accession>
<dbReference type="EMBL" id="MK697706">
    <property type="protein sequence ID" value="QHR92873.1"/>
    <property type="molecule type" value="Genomic_DNA"/>
</dbReference>
<keyword evidence="1" id="KW-0812">Transmembrane</keyword>
<organism evidence="2">
    <name type="scientific">Picea sitchensis</name>
    <name type="common">Sitka spruce</name>
    <name type="synonym">Pinus sitchensis</name>
    <dbReference type="NCBI Taxonomy" id="3332"/>
    <lineage>
        <taxon>Eukaryota</taxon>
        <taxon>Viridiplantae</taxon>
        <taxon>Streptophyta</taxon>
        <taxon>Embryophyta</taxon>
        <taxon>Tracheophyta</taxon>
        <taxon>Spermatophyta</taxon>
        <taxon>Pinopsida</taxon>
        <taxon>Pinidae</taxon>
        <taxon>Conifers I</taxon>
        <taxon>Pinales</taxon>
        <taxon>Pinaceae</taxon>
        <taxon>Picea</taxon>
    </lineage>
</organism>
<proteinExistence type="predicted"/>